<dbReference type="VEuPathDB" id="FungiDB:SMAC_12812"/>
<dbReference type="AlphaFoldDB" id="A0A8S8ZV57"/>
<protein>
    <submittedName>
        <fullName evidence="2">Uncharacterized protein</fullName>
    </submittedName>
</protein>
<feature type="compositionally biased region" description="Basic and acidic residues" evidence="1">
    <location>
        <begin position="458"/>
        <end position="483"/>
    </location>
</feature>
<feature type="region of interest" description="Disordered" evidence="1">
    <location>
        <begin position="418"/>
        <end position="553"/>
    </location>
</feature>
<proteinExistence type="predicted"/>
<accession>A0A8S8ZV57</accession>
<name>A0A8S8ZV57_SORMA</name>
<sequence length="573" mass="64315">MTSDKTIDLTRSDDQLITVSSGTDTFTISFCEVPRASDKAERRFQRVHKPLVDVNETKEGFPGSYFPFTIYGAPTENSIKGVQKGSRSHFLAIKDDKAFAIRMIGDSKESAFKVKVKVGGVNVLQHTTQGKKSQDYFVVSEQKWVWGKQIGKKTARQFRVFGREREKLSLRHQLRNDNIKKEVEIEITSRRRPPPTTRCSSLHDRWGYEATKRSSYVSSPSSSSSSMSWNNAGPSALSPALMLQPRIPQKNYEALSYINSYVPPDDDSPSSSIRRMSPGPGYFQHEVDSSDNNACLLEPVEVPERPGAVLTPEPPSPGAIVVHASPSPSSTSSEVHVMMGCSHRIASSQPVSYQESIDSDPEEDILPDQMVVGTGGLIEQIVFPDKHPEWIDDCTVTLKFKIVDNPRHFPKNVQSLVKPKHQAVGERRISGPEPGGNYREVPNPPAGIFQGLAPVVTDPDRLRQDIRSPMEMEPSVHRDREPPKLPVNSKAGSGGEREEGAEDMDEQEEEGTKRDYQRLHEEAKAQPRGFKKRKRKRRKQGSQGGPELFTVPERRSRWRTFVDAMRRFLTLGR</sequence>
<dbReference type="EMBL" id="NMPR01000054">
    <property type="protein sequence ID" value="KAA8632471.1"/>
    <property type="molecule type" value="Genomic_DNA"/>
</dbReference>
<reference evidence="2 3" key="1">
    <citation type="submission" date="2017-07" db="EMBL/GenBank/DDBJ databases">
        <title>Genome sequence of the Sordaria macrospora wild type strain R19027.</title>
        <authorList>
            <person name="Nowrousian M."/>
            <person name="Teichert I."/>
            <person name="Kueck U."/>
        </authorList>
    </citation>
    <scope>NUCLEOTIDE SEQUENCE [LARGE SCALE GENOMIC DNA]</scope>
    <source>
        <strain evidence="2 3">R19027</strain>
        <tissue evidence="2">Mycelium</tissue>
    </source>
</reference>
<comment type="caution">
    <text evidence="2">The sequence shown here is derived from an EMBL/GenBank/DDBJ whole genome shotgun (WGS) entry which is preliminary data.</text>
</comment>
<evidence type="ECO:0000313" key="3">
    <source>
        <dbReference type="Proteomes" id="UP000433876"/>
    </source>
</evidence>
<evidence type="ECO:0000313" key="2">
    <source>
        <dbReference type="EMBL" id="KAA8632471.1"/>
    </source>
</evidence>
<feature type="compositionally biased region" description="Acidic residues" evidence="1">
    <location>
        <begin position="499"/>
        <end position="509"/>
    </location>
</feature>
<feature type="compositionally biased region" description="Basic and acidic residues" evidence="1">
    <location>
        <begin position="510"/>
        <end position="525"/>
    </location>
</feature>
<feature type="compositionally biased region" description="Basic residues" evidence="1">
    <location>
        <begin position="529"/>
        <end position="540"/>
    </location>
</feature>
<dbReference type="Proteomes" id="UP000433876">
    <property type="component" value="Unassembled WGS sequence"/>
</dbReference>
<organism evidence="2 3">
    <name type="scientific">Sordaria macrospora</name>
    <dbReference type="NCBI Taxonomy" id="5147"/>
    <lineage>
        <taxon>Eukaryota</taxon>
        <taxon>Fungi</taxon>
        <taxon>Dikarya</taxon>
        <taxon>Ascomycota</taxon>
        <taxon>Pezizomycotina</taxon>
        <taxon>Sordariomycetes</taxon>
        <taxon>Sordariomycetidae</taxon>
        <taxon>Sordariales</taxon>
        <taxon>Sordariaceae</taxon>
        <taxon>Sordaria</taxon>
    </lineage>
</organism>
<evidence type="ECO:0000256" key="1">
    <source>
        <dbReference type="SAM" id="MobiDB-lite"/>
    </source>
</evidence>
<gene>
    <name evidence="2" type="ORF">SMACR_12812</name>
</gene>